<reference evidence="2" key="1">
    <citation type="submission" date="2020-02" db="EMBL/GenBank/DDBJ databases">
        <title>Identification and distribution of gene clusters putatively required for synthesis of sphingolipid metabolism inhibitors in phylogenetically diverse species of the filamentous fungus Fusarium.</title>
        <authorList>
            <person name="Kim H.-S."/>
            <person name="Busman M."/>
            <person name="Brown D.W."/>
            <person name="Divon H."/>
            <person name="Uhlig S."/>
            <person name="Proctor R.H."/>
        </authorList>
    </citation>
    <scope>NUCLEOTIDE SEQUENCE [LARGE SCALE GENOMIC DNA]</scope>
    <source>
        <strain evidence="2">NRRL 39464</strain>
    </source>
</reference>
<dbReference type="AlphaFoldDB" id="A0A8H5EFY4"/>
<feature type="non-terminal residue" evidence="2">
    <location>
        <position position="103"/>
    </location>
</feature>
<accession>A0A8H5EFY4</accession>
<name>A0A8H5EFY4_FUSOX</name>
<protein>
    <submittedName>
        <fullName evidence="2">Uncharacterized protein</fullName>
    </submittedName>
</protein>
<dbReference type="Proteomes" id="UP000558688">
    <property type="component" value="Unassembled WGS sequence"/>
</dbReference>
<evidence type="ECO:0000313" key="3">
    <source>
        <dbReference type="Proteomes" id="UP000558688"/>
    </source>
</evidence>
<feature type="region of interest" description="Disordered" evidence="1">
    <location>
        <begin position="44"/>
        <end position="63"/>
    </location>
</feature>
<feature type="compositionally biased region" description="Basic and acidic residues" evidence="1">
    <location>
        <begin position="44"/>
        <end position="54"/>
    </location>
</feature>
<organism evidence="2 3">
    <name type="scientific">Fusarium oxysporum</name>
    <name type="common">Fusarium vascular wilt</name>
    <dbReference type="NCBI Taxonomy" id="5507"/>
    <lineage>
        <taxon>Eukaryota</taxon>
        <taxon>Fungi</taxon>
        <taxon>Dikarya</taxon>
        <taxon>Ascomycota</taxon>
        <taxon>Pezizomycotina</taxon>
        <taxon>Sordariomycetes</taxon>
        <taxon>Hypocreomycetidae</taxon>
        <taxon>Hypocreales</taxon>
        <taxon>Nectriaceae</taxon>
        <taxon>Fusarium</taxon>
        <taxon>Fusarium oxysporum species complex</taxon>
    </lineage>
</organism>
<sequence length="103" mass="10444">MGCDCCGPPASAAESVTAETPPPSGIGSCKDACCDGDDAATEVKDEEPVNKEPAGDCCASGSCEEPNKDDAPECCRGKASPCCNASCIDRIAIRECELSASHK</sequence>
<evidence type="ECO:0000256" key="1">
    <source>
        <dbReference type="SAM" id="MobiDB-lite"/>
    </source>
</evidence>
<comment type="caution">
    <text evidence="2">The sequence shown here is derived from an EMBL/GenBank/DDBJ whole genome shotgun (WGS) entry which is preliminary data.</text>
</comment>
<dbReference type="EMBL" id="JAAFOW010001759">
    <property type="protein sequence ID" value="KAF5259310.1"/>
    <property type="molecule type" value="Genomic_DNA"/>
</dbReference>
<proteinExistence type="predicted"/>
<evidence type="ECO:0000313" key="2">
    <source>
        <dbReference type="EMBL" id="KAF5259310.1"/>
    </source>
</evidence>
<gene>
    <name evidence="2" type="ORF">FOXYS1_10064</name>
</gene>
<feature type="region of interest" description="Disordered" evidence="1">
    <location>
        <begin position="1"/>
        <end position="25"/>
    </location>
</feature>